<proteinExistence type="predicted"/>
<evidence type="ECO:0000313" key="1">
    <source>
        <dbReference type="EMBL" id="CAF2996759.1"/>
    </source>
</evidence>
<protein>
    <submittedName>
        <fullName evidence="1">(salmon louse) hypothetical protein</fullName>
    </submittedName>
</protein>
<dbReference type="EMBL" id="HG994586">
    <property type="protein sequence ID" value="CAF2996759.1"/>
    <property type="molecule type" value="Genomic_DNA"/>
</dbReference>
<evidence type="ECO:0000313" key="2">
    <source>
        <dbReference type="Proteomes" id="UP000675881"/>
    </source>
</evidence>
<gene>
    <name evidence="1" type="ORF">LSAA_12853</name>
</gene>
<accession>A0A7R8D1U2</accession>
<dbReference type="Proteomes" id="UP000675881">
    <property type="component" value="Chromosome 7"/>
</dbReference>
<organism evidence="1 2">
    <name type="scientific">Lepeophtheirus salmonis</name>
    <name type="common">Salmon louse</name>
    <name type="synonym">Caligus salmonis</name>
    <dbReference type="NCBI Taxonomy" id="72036"/>
    <lineage>
        <taxon>Eukaryota</taxon>
        <taxon>Metazoa</taxon>
        <taxon>Ecdysozoa</taxon>
        <taxon>Arthropoda</taxon>
        <taxon>Crustacea</taxon>
        <taxon>Multicrustacea</taxon>
        <taxon>Hexanauplia</taxon>
        <taxon>Copepoda</taxon>
        <taxon>Siphonostomatoida</taxon>
        <taxon>Caligidae</taxon>
        <taxon>Lepeophtheirus</taxon>
    </lineage>
</organism>
<name>A0A7R8D1U2_LEPSM</name>
<reference evidence="1" key="1">
    <citation type="submission" date="2021-02" db="EMBL/GenBank/DDBJ databases">
        <authorList>
            <person name="Bekaert M."/>
        </authorList>
    </citation>
    <scope>NUCLEOTIDE SEQUENCE</scope>
    <source>
        <strain evidence="1">IoA-00</strain>
    </source>
</reference>
<dbReference type="AlphaFoldDB" id="A0A7R8D1U2"/>
<keyword evidence="2" id="KW-1185">Reference proteome</keyword>
<sequence length="247" mass="28588">MSLLPPGPRLHRRDTLWKSGCLLSFLGFAQQHKMKGVIHLGLSMVLISLVASTPIHIAQLDEPAFFDMRSYLDKQDYPRDNEVALGTNEDRDIYQIIIPKKGRSLMYDGPDVKKEEVIDPEEVMSLLRAQPDNHQYDYYLPEMYSENNNIDSSFDDDLLAAKEQAVKRLDDMSNAKHKKDLESLLYQANPALTVQKLPIDPQIDFRKFNTKQHKNPYTNEKKEDVEIDQEEQDERLAKSLRNKLRAS</sequence>